<proteinExistence type="predicted"/>
<accession>A0A2J6S453</accession>
<dbReference type="PANTHER" id="PTHR24148">
    <property type="entry name" value="ANKYRIN REPEAT DOMAIN-CONTAINING PROTEIN 39 HOMOLOG-RELATED"/>
    <property type="match status" value="1"/>
</dbReference>
<dbReference type="InterPro" id="IPR052895">
    <property type="entry name" value="HetReg/Transcr_Mod"/>
</dbReference>
<dbReference type="InterPro" id="IPR010730">
    <property type="entry name" value="HET"/>
</dbReference>
<keyword evidence="4" id="KW-1185">Reference proteome</keyword>
<feature type="transmembrane region" description="Helical" evidence="1">
    <location>
        <begin position="220"/>
        <end position="242"/>
    </location>
</feature>
<keyword evidence="1" id="KW-0812">Transmembrane</keyword>
<organism evidence="3 4">
    <name type="scientific">Hyaloscypha variabilis (strain UAMH 11265 / GT02V1 / F)</name>
    <name type="common">Meliniomyces variabilis</name>
    <dbReference type="NCBI Taxonomy" id="1149755"/>
    <lineage>
        <taxon>Eukaryota</taxon>
        <taxon>Fungi</taxon>
        <taxon>Dikarya</taxon>
        <taxon>Ascomycota</taxon>
        <taxon>Pezizomycotina</taxon>
        <taxon>Leotiomycetes</taxon>
        <taxon>Helotiales</taxon>
        <taxon>Hyaloscyphaceae</taxon>
        <taxon>Hyaloscypha</taxon>
        <taxon>Hyaloscypha variabilis</taxon>
    </lineage>
</organism>
<dbReference type="OrthoDB" id="3557394at2759"/>
<dbReference type="Pfam" id="PF06985">
    <property type="entry name" value="HET"/>
    <property type="match status" value="1"/>
</dbReference>
<sequence>MDPTRQTIFPYKALNTDKSDIRLIRITPSRDRASRVRCTLIHKSLDTSNHLYEALSYSWGGNILDKLIQLNGLDFRVTKNLEAALRALRKDDEDRYLWVDAICINQADVRERNREVLRMRKIYEVAHRVVVWLGQEKDTTGVAIQHLKDLERQWERRISRRLPARILDFSSFLFSFVILWSSLLLRTILIQLKLYWSNWVLLITIFIEIKFFSNIPFVGWLFVIYGLYHGITSVFWLFSGYLDSFSRAANSQSYATSTDKVTLAALNDFFSREWFSRVWIIQEIAVARDILVVCGSYELSWKSLIHANLQLAYLTTESWSRSTYTQVGFQRLGHIIRSLEMEDTRTCQSQPMRRSLLALLCCFSISDASKAHDKVYGLLGLSDEMRNASSDIPAIEVRYEEPVEDTYTSVAKFLIESSGNLSALSACQGSRPLANLPSWVPDWNTKAWRPEEAEGGTGEPYRLKGEDASIPVAEFSSDLKVVALRGFIVGSLSELIYKSARKDQNGERFGLRLLETFANLARPILGLLLVKCGILNLVAKALLLIDQEVGESCLELAQYFRLRFKHNFRFSLDTDRLAMDFHEDLMAGTFRLQPISQLPICHITSCTSFAPDVRLKDKVCMMVGAEHPLILRHAEKGWTLVGTGHITLPEKFVWEKCCRLYAEGRIDLKKFLVR</sequence>
<evidence type="ECO:0000256" key="1">
    <source>
        <dbReference type="SAM" id="Phobius"/>
    </source>
</evidence>
<gene>
    <name evidence="3" type="ORF">L207DRAFT_508410</name>
</gene>
<evidence type="ECO:0000259" key="2">
    <source>
        <dbReference type="Pfam" id="PF06985"/>
    </source>
</evidence>
<keyword evidence="1" id="KW-0472">Membrane</keyword>
<dbReference type="Proteomes" id="UP000235786">
    <property type="component" value="Unassembled WGS sequence"/>
</dbReference>
<dbReference type="EMBL" id="KZ613940">
    <property type="protein sequence ID" value="PMD45559.1"/>
    <property type="molecule type" value="Genomic_DNA"/>
</dbReference>
<protein>
    <recommendedName>
        <fullName evidence="2">Heterokaryon incompatibility domain-containing protein</fullName>
    </recommendedName>
</protein>
<evidence type="ECO:0000313" key="3">
    <source>
        <dbReference type="EMBL" id="PMD45559.1"/>
    </source>
</evidence>
<dbReference type="AlphaFoldDB" id="A0A2J6S453"/>
<name>A0A2J6S453_HYAVF</name>
<dbReference type="PANTHER" id="PTHR24148:SF64">
    <property type="entry name" value="HETEROKARYON INCOMPATIBILITY DOMAIN-CONTAINING PROTEIN"/>
    <property type="match status" value="1"/>
</dbReference>
<feature type="domain" description="Heterokaryon incompatibility" evidence="2">
    <location>
        <begin position="52"/>
        <end position="157"/>
    </location>
</feature>
<keyword evidence="1" id="KW-1133">Transmembrane helix</keyword>
<dbReference type="STRING" id="1149755.A0A2J6S453"/>
<feature type="transmembrane region" description="Helical" evidence="1">
    <location>
        <begin position="195"/>
        <end position="213"/>
    </location>
</feature>
<reference evidence="3 4" key="1">
    <citation type="submission" date="2016-04" db="EMBL/GenBank/DDBJ databases">
        <title>A degradative enzymes factory behind the ericoid mycorrhizal symbiosis.</title>
        <authorList>
            <consortium name="DOE Joint Genome Institute"/>
            <person name="Martino E."/>
            <person name="Morin E."/>
            <person name="Grelet G."/>
            <person name="Kuo A."/>
            <person name="Kohler A."/>
            <person name="Daghino S."/>
            <person name="Barry K."/>
            <person name="Choi C."/>
            <person name="Cichocki N."/>
            <person name="Clum A."/>
            <person name="Copeland A."/>
            <person name="Hainaut M."/>
            <person name="Haridas S."/>
            <person name="Labutti K."/>
            <person name="Lindquist E."/>
            <person name="Lipzen A."/>
            <person name="Khouja H.-R."/>
            <person name="Murat C."/>
            <person name="Ohm R."/>
            <person name="Olson A."/>
            <person name="Spatafora J."/>
            <person name="Veneault-Fourrey C."/>
            <person name="Henrissat B."/>
            <person name="Grigoriev I."/>
            <person name="Martin F."/>
            <person name="Perotto S."/>
        </authorList>
    </citation>
    <scope>NUCLEOTIDE SEQUENCE [LARGE SCALE GENOMIC DNA]</scope>
    <source>
        <strain evidence="3 4">F</strain>
    </source>
</reference>
<evidence type="ECO:0000313" key="4">
    <source>
        <dbReference type="Proteomes" id="UP000235786"/>
    </source>
</evidence>
<feature type="transmembrane region" description="Helical" evidence="1">
    <location>
        <begin position="166"/>
        <end position="189"/>
    </location>
</feature>